<evidence type="ECO:0000313" key="1">
    <source>
        <dbReference type="EMBL" id="TFU14140.1"/>
    </source>
</evidence>
<evidence type="ECO:0008006" key="3">
    <source>
        <dbReference type="Google" id="ProtNLM"/>
    </source>
</evidence>
<evidence type="ECO:0000313" key="2">
    <source>
        <dbReference type="Proteomes" id="UP000297244"/>
    </source>
</evidence>
<protein>
    <recommendedName>
        <fullName evidence="3">Winged helix-turn helix domain-containing protein</fullName>
    </recommendedName>
</protein>
<gene>
    <name evidence="1" type="ORF">E0489_12930</name>
</gene>
<proteinExistence type="predicted"/>
<dbReference type="RefSeq" id="WP_135344067.1">
    <property type="nucleotide sequence ID" value="NZ_ML214276.1"/>
</dbReference>
<dbReference type="EMBL" id="SKBL01000042">
    <property type="protein sequence ID" value="TFU14140.1"/>
    <property type="molecule type" value="Genomic_DNA"/>
</dbReference>
<sequence length="146" mass="17106">MPAPLRIHLSPEEDAQLRELETNPVVPHKVRRRAQAVRLAAQGWTAPASPAIWAWTAPLLAETLEGRFFTRFHPGTVRRRLLALGYRWGRTRYVPVETVWRRVKGWLLPWRYYGSMEELRRGVEEALRKQRERLEREGGQSLCVAR</sequence>
<dbReference type="Proteomes" id="UP000297244">
    <property type="component" value="Unassembled WGS sequence"/>
</dbReference>
<comment type="caution">
    <text evidence="1">The sequence shown here is derived from an EMBL/GenBank/DDBJ whole genome shotgun (WGS) entry which is preliminary data.</text>
</comment>
<reference evidence="1 2" key="1">
    <citation type="submission" date="2019-03" db="EMBL/GenBank/DDBJ databases">
        <title>Thermus tengchongensis species for the arsenic transformation mechanism.</title>
        <authorList>
            <person name="Yuan G.C."/>
        </authorList>
    </citation>
    <scope>NUCLEOTIDE SEQUENCE [LARGE SCALE GENOMIC DNA]</scope>
    <source>
        <strain evidence="1 2">15Y</strain>
    </source>
</reference>
<accession>A0ABY2K429</accession>
<name>A0ABY2K429_9DEIN</name>
<keyword evidence="2" id="KW-1185">Reference proteome</keyword>
<organism evidence="1 2">
    <name type="scientific">Thermus tengchongensis</name>
    <dbReference type="NCBI Taxonomy" id="1214928"/>
    <lineage>
        <taxon>Bacteria</taxon>
        <taxon>Thermotogati</taxon>
        <taxon>Deinococcota</taxon>
        <taxon>Deinococci</taxon>
        <taxon>Thermales</taxon>
        <taxon>Thermaceae</taxon>
        <taxon>Thermus</taxon>
    </lineage>
</organism>